<dbReference type="AlphaFoldDB" id="A0A383EYP9"/>
<protein>
    <submittedName>
        <fullName evidence="1">Uncharacterized protein</fullName>
    </submittedName>
</protein>
<organism evidence="1">
    <name type="scientific">marine metagenome</name>
    <dbReference type="NCBI Taxonomy" id="408172"/>
    <lineage>
        <taxon>unclassified sequences</taxon>
        <taxon>metagenomes</taxon>
        <taxon>ecological metagenomes</taxon>
    </lineage>
</organism>
<gene>
    <name evidence="1" type="ORF">METZ01_LOCUS514427</name>
</gene>
<reference evidence="1" key="1">
    <citation type="submission" date="2018-05" db="EMBL/GenBank/DDBJ databases">
        <authorList>
            <person name="Lanie J.A."/>
            <person name="Ng W.-L."/>
            <person name="Kazmierczak K.M."/>
            <person name="Andrzejewski T.M."/>
            <person name="Davidsen T.M."/>
            <person name="Wayne K.J."/>
            <person name="Tettelin H."/>
            <person name="Glass J.I."/>
            <person name="Rusch D."/>
            <person name="Podicherti R."/>
            <person name="Tsui H.-C.T."/>
            <person name="Winkler M.E."/>
        </authorList>
    </citation>
    <scope>NUCLEOTIDE SEQUENCE</scope>
</reference>
<evidence type="ECO:0000313" key="1">
    <source>
        <dbReference type="EMBL" id="SVE61573.1"/>
    </source>
</evidence>
<sequence>METVFVNVIWVVLSVAQAVKKAIQMDVNVKIVNR</sequence>
<proteinExistence type="predicted"/>
<accession>A0A383EYP9</accession>
<name>A0A383EYP9_9ZZZZ</name>
<dbReference type="EMBL" id="UINC01229743">
    <property type="protein sequence ID" value="SVE61573.1"/>
    <property type="molecule type" value="Genomic_DNA"/>
</dbReference>